<protein>
    <submittedName>
        <fullName evidence="1">Uncharacterized protein</fullName>
    </submittedName>
</protein>
<gene>
    <name evidence="1" type="ORF">GCM10007418_24850</name>
</gene>
<comment type="caution">
    <text evidence="1">The sequence shown here is derived from an EMBL/GenBank/DDBJ whole genome shotgun (WGS) entry which is preliminary data.</text>
</comment>
<keyword evidence="2" id="KW-1185">Reference proteome</keyword>
<organism evidence="1 2">
    <name type="scientific">Halopseudomonas salina</name>
    <dbReference type="NCBI Taxonomy" id="1323744"/>
    <lineage>
        <taxon>Bacteria</taxon>
        <taxon>Pseudomonadati</taxon>
        <taxon>Pseudomonadota</taxon>
        <taxon>Gammaproteobacteria</taxon>
        <taxon>Pseudomonadales</taxon>
        <taxon>Pseudomonadaceae</taxon>
        <taxon>Halopseudomonas</taxon>
    </lineage>
</organism>
<proteinExistence type="predicted"/>
<accession>A0ABQ1PVL0</accession>
<dbReference type="EMBL" id="BMFF01000005">
    <property type="protein sequence ID" value="GGD04816.1"/>
    <property type="molecule type" value="Genomic_DNA"/>
</dbReference>
<dbReference type="Proteomes" id="UP000638188">
    <property type="component" value="Unassembled WGS sequence"/>
</dbReference>
<name>A0ABQ1PVL0_9GAMM</name>
<evidence type="ECO:0000313" key="1">
    <source>
        <dbReference type="EMBL" id="GGD04816.1"/>
    </source>
</evidence>
<sequence length="80" mass="8816">MGDQSNIYMVQLAKTGIQHLGMCIQVVHVHLEENHRAGTPDIKVVLNLLKLFFVPADKKESVPLLRPTPSTSDGDGRRGP</sequence>
<reference evidence="2" key="1">
    <citation type="journal article" date="2019" name="Int. J. Syst. Evol. Microbiol.">
        <title>The Global Catalogue of Microorganisms (GCM) 10K type strain sequencing project: providing services to taxonomists for standard genome sequencing and annotation.</title>
        <authorList>
            <consortium name="The Broad Institute Genomics Platform"/>
            <consortium name="The Broad Institute Genome Sequencing Center for Infectious Disease"/>
            <person name="Wu L."/>
            <person name="Ma J."/>
        </authorList>
    </citation>
    <scope>NUCLEOTIDE SEQUENCE [LARGE SCALE GENOMIC DNA]</scope>
    <source>
        <strain evidence="2">CGMCC 1.12482</strain>
    </source>
</reference>
<evidence type="ECO:0000313" key="2">
    <source>
        <dbReference type="Proteomes" id="UP000638188"/>
    </source>
</evidence>